<protein>
    <submittedName>
        <fullName evidence="1">Erythromycin esterase</fullName>
    </submittedName>
</protein>
<dbReference type="InterPro" id="IPR007815">
    <property type="entry name" value="Emycin_Estase"/>
</dbReference>
<dbReference type="InterPro" id="IPR014622">
    <property type="entry name" value="UCP036794_erythomycin"/>
</dbReference>
<dbReference type="PANTHER" id="PTHR31299">
    <property type="entry name" value="ESTERASE, PUTATIVE (AFU_ORTHOLOGUE AFUA_1G05850)-RELATED"/>
    <property type="match status" value="1"/>
</dbReference>
<dbReference type="Gene3D" id="1.20.1440.30">
    <property type="entry name" value="Biosynthetic Protein domain"/>
    <property type="match status" value="1"/>
</dbReference>
<reference evidence="3" key="2">
    <citation type="journal article" date="2015" name="PLoS Genet.">
        <title>Genome Sequence and Transcriptome Analyses of Chrysochromulina tobin: Metabolic Tools for Enhanced Algal Fitness in the Prominent Order Prymnesiales (Haptophyceae).</title>
        <authorList>
            <person name="Hovde B.T."/>
            <person name="Deodato C.R."/>
            <person name="Hunsperger H.M."/>
            <person name="Ryken S.A."/>
            <person name="Yost W."/>
            <person name="Jha R.K."/>
            <person name="Patterson J."/>
            <person name="Monnat R.J. Jr."/>
            <person name="Barlow S.B."/>
            <person name="Starkenburg S.R."/>
            <person name="Cattolico R.A."/>
        </authorList>
    </citation>
    <scope>NUCLEOTIDE SEQUENCE</scope>
    <source>
        <strain evidence="3">CCMP291</strain>
    </source>
</reference>
<dbReference type="EMBL" id="JWZX01003132">
    <property type="protein sequence ID" value="KOO24049.1"/>
    <property type="molecule type" value="Genomic_DNA"/>
</dbReference>
<dbReference type="Pfam" id="PF05139">
    <property type="entry name" value="Erythro_esteras"/>
    <property type="match status" value="2"/>
</dbReference>
<evidence type="ECO:0000313" key="3">
    <source>
        <dbReference type="Proteomes" id="UP000037460"/>
    </source>
</evidence>
<keyword evidence="3" id="KW-1185">Reference proteome</keyword>
<evidence type="ECO:0000313" key="1">
    <source>
        <dbReference type="EMBL" id="KOO24049.1"/>
    </source>
</evidence>
<proteinExistence type="predicted"/>
<dbReference type="EMBL" id="JWZX01000097">
    <property type="protein sequence ID" value="KOO53724.1"/>
    <property type="molecule type" value="Genomic_DNA"/>
</dbReference>
<dbReference type="PANTHER" id="PTHR31299:SF0">
    <property type="entry name" value="ESTERASE, PUTATIVE (AFU_ORTHOLOGUE AFUA_1G05850)-RELATED"/>
    <property type="match status" value="1"/>
</dbReference>
<dbReference type="AlphaFoldDB" id="A0A0M0JBV3"/>
<sequence>MNDLVTSMVSADEELADGDVASTAAAAYALRSDADYAPLMEAIGDSQFVLLGESTHGTAEYYAHRAAITKRLVETKGFSVVLIEGDWPAAYRVSRYISSEGSMDRSAHEALAGFAGFPSWMWKNERFASLVEELRAHNERVRAEGTEATATLSALGDLRAAGASEEQLEVMGFTKAAIAAASEGRPEVVLYGMDTYSVNASARAVIEFLEIVDPDAAALTRSRYAVFEPFGDDMKEYGRQVTCGELASRAEEIKADVASVLTELQQNARASYSLLLSPAELLNAEQNAQVVVNGEAYFRGLYESIGSVDTWNLRDQAMVQTCLRLVEYCRAMNGGATPKIVLWAHNSHVGDASATSMAVREEWNLGQMLRQTFGADCNADSGGVFLCGFGTYAGTVTAAEEWGRPPQTFELADAEPGSISDLMHKVLRVVSERERLEGGAPALSAAPLNALLLVLKGVSTSDPEHNEVQQAARAVLREPRRQRAVGVCYRKATEASSHYVEASLATQFDAWIHVDRTTALTPL</sequence>
<evidence type="ECO:0000313" key="2">
    <source>
        <dbReference type="EMBL" id="KOO53724.1"/>
    </source>
</evidence>
<dbReference type="Gene3D" id="3.30.1870.10">
    <property type="entry name" value="EreA-like, domain 2"/>
    <property type="match status" value="1"/>
</dbReference>
<dbReference type="GO" id="GO:0046677">
    <property type="term" value="P:response to antibiotic"/>
    <property type="evidence" value="ECO:0007669"/>
    <property type="project" value="InterPro"/>
</dbReference>
<gene>
    <name evidence="1" type="ORF">Ctob_004084</name>
    <name evidence="2" type="ORF">Ctob_014131</name>
</gene>
<dbReference type="PIRSF" id="PIRSF036794">
    <property type="entry name" value="UCP_erythr_ester"/>
    <property type="match status" value="1"/>
</dbReference>
<dbReference type="Proteomes" id="UP000037460">
    <property type="component" value="Unassembled WGS sequence"/>
</dbReference>
<organism evidence="1 3">
    <name type="scientific">Chrysochromulina tobinii</name>
    <dbReference type="NCBI Taxonomy" id="1460289"/>
    <lineage>
        <taxon>Eukaryota</taxon>
        <taxon>Haptista</taxon>
        <taxon>Haptophyta</taxon>
        <taxon>Prymnesiophyceae</taxon>
        <taxon>Prymnesiales</taxon>
        <taxon>Chrysochromulinaceae</taxon>
        <taxon>Chrysochromulina</taxon>
    </lineage>
</organism>
<dbReference type="SUPFAM" id="SSF159501">
    <property type="entry name" value="EreA/ChaN-like"/>
    <property type="match status" value="2"/>
</dbReference>
<name>A0A0M0JBV3_9EUKA</name>
<dbReference type="CDD" id="cd14728">
    <property type="entry name" value="Ere-like"/>
    <property type="match status" value="1"/>
</dbReference>
<dbReference type="Gene3D" id="3.40.1660.10">
    <property type="entry name" value="EreA-like (biosynthetic domain)"/>
    <property type="match status" value="1"/>
</dbReference>
<dbReference type="OrthoDB" id="413649at2759"/>
<dbReference type="InterPro" id="IPR052036">
    <property type="entry name" value="Hydrolase/PRTase-associated"/>
</dbReference>
<reference evidence="1" key="1">
    <citation type="submission" date="2014-12" db="EMBL/GenBank/DDBJ databases">
        <title>Draft genome of the oleaginous, mixotrophic haptophyte, Chrysochromulina tobin.</title>
        <authorList>
            <person name="Hovde B.T."/>
            <person name="Starkenburg S.R."/>
            <person name="Cattolico R.A."/>
        </authorList>
    </citation>
    <scope>NUCLEOTIDE SEQUENCE</scope>
    <source>
        <strain evidence="1">CCMP291</strain>
    </source>
</reference>
<comment type="caution">
    <text evidence="1">The sequence shown here is derived from an EMBL/GenBank/DDBJ whole genome shotgun (WGS) entry which is preliminary data.</text>
</comment>
<accession>A0A0M0JBV3</accession>